<keyword evidence="2" id="KW-1185">Reference proteome</keyword>
<evidence type="ECO:0000313" key="1">
    <source>
        <dbReference type="EMBL" id="KAK3787527.1"/>
    </source>
</evidence>
<protein>
    <submittedName>
        <fullName evidence="1">Uncharacterized protein</fullName>
    </submittedName>
</protein>
<sequence>MGLLGVEILGNPVRWQLHFLRGTSSEAREGVSGHFNSHNLRMSNSLSEQPWCTAQAHTNPMLPVWFDDLS</sequence>
<organism evidence="1 2">
    <name type="scientific">Elysia crispata</name>
    <name type="common">lettuce slug</name>
    <dbReference type="NCBI Taxonomy" id="231223"/>
    <lineage>
        <taxon>Eukaryota</taxon>
        <taxon>Metazoa</taxon>
        <taxon>Spiralia</taxon>
        <taxon>Lophotrochozoa</taxon>
        <taxon>Mollusca</taxon>
        <taxon>Gastropoda</taxon>
        <taxon>Heterobranchia</taxon>
        <taxon>Euthyneura</taxon>
        <taxon>Panpulmonata</taxon>
        <taxon>Sacoglossa</taxon>
        <taxon>Placobranchoidea</taxon>
        <taxon>Plakobranchidae</taxon>
        <taxon>Elysia</taxon>
    </lineage>
</organism>
<comment type="caution">
    <text evidence="1">The sequence shown here is derived from an EMBL/GenBank/DDBJ whole genome shotgun (WGS) entry which is preliminary data.</text>
</comment>
<evidence type="ECO:0000313" key="2">
    <source>
        <dbReference type="Proteomes" id="UP001283361"/>
    </source>
</evidence>
<dbReference type="EMBL" id="JAWDGP010001863">
    <property type="protein sequence ID" value="KAK3787527.1"/>
    <property type="molecule type" value="Genomic_DNA"/>
</dbReference>
<dbReference type="AlphaFoldDB" id="A0AAE1AIT3"/>
<dbReference type="Proteomes" id="UP001283361">
    <property type="component" value="Unassembled WGS sequence"/>
</dbReference>
<name>A0AAE1AIT3_9GAST</name>
<proteinExistence type="predicted"/>
<reference evidence="1" key="1">
    <citation type="journal article" date="2023" name="G3 (Bethesda)">
        <title>A reference genome for the long-term kleptoplast-retaining sea slug Elysia crispata morphotype clarki.</title>
        <authorList>
            <person name="Eastman K.E."/>
            <person name="Pendleton A.L."/>
            <person name="Shaikh M.A."/>
            <person name="Suttiyut T."/>
            <person name="Ogas R."/>
            <person name="Tomko P."/>
            <person name="Gavelis G."/>
            <person name="Widhalm J.R."/>
            <person name="Wisecaver J.H."/>
        </authorList>
    </citation>
    <scope>NUCLEOTIDE SEQUENCE</scope>
    <source>
        <strain evidence="1">ECLA1</strain>
    </source>
</reference>
<accession>A0AAE1AIT3</accession>
<gene>
    <name evidence="1" type="ORF">RRG08_014144</name>
</gene>